<accession>V5Q8D5</accession>
<proteinExistence type="predicted"/>
<organism evidence="2 3">
    <name type="scientific">Xylella phage Sano</name>
    <dbReference type="NCBI Taxonomy" id="1415148"/>
    <lineage>
        <taxon>Viruses</taxon>
        <taxon>Duplodnaviria</taxon>
        <taxon>Heunggongvirae</taxon>
        <taxon>Uroviricota</taxon>
        <taxon>Caudoviricetes</taxon>
        <taxon>Casjensviridae</taxon>
        <taxon>Sanovirus</taxon>
        <taxon>Sanovirus sano</taxon>
        <taxon>Xylella virus Sano</taxon>
    </lineage>
</organism>
<evidence type="ECO:0000313" key="3">
    <source>
        <dbReference type="Proteomes" id="UP000018621"/>
    </source>
</evidence>
<evidence type="ECO:0000256" key="1">
    <source>
        <dbReference type="SAM" id="MobiDB-lite"/>
    </source>
</evidence>
<keyword evidence="3" id="KW-1185">Reference proteome</keyword>
<dbReference type="EMBL" id="KF626665">
    <property type="protein sequence ID" value="AHB12046.1"/>
    <property type="molecule type" value="Genomic_DNA"/>
</dbReference>
<gene>
    <name evidence="2" type="ORF">Sano_26</name>
</gene>
<sequence length="68" mass="8184">MGELPRVGTVRLYRIDGEEMTFDQIQRNCPHVTEKMLRDRLFRGERKMARLSRPPDSRRGVDKPRSWR</sequence>
<evidence type="ECO:0000313" key="2">
    <source>
        <dbReference type="EMBL" id="AHB12046.1"/>
    </source>
</evidence>
<reference evidence="2 3" key="1">
    <citation type="journal article" date="2014" name="J. Bacteriol.">
        <title>Characterization of novel virulent broad-host-range phages of Xylella fastidiosa and Xanthomonas.</title>
        <authorList>
            <person name="Ahern S.J."/>
            <person name="Das M."/>
            <person name="Bhowmick T.S."/>
            <person name="Young R."/>
            <person name="Gonzalez C.F."/>
        </authorList>
    </citation>
    <scope>NUCLEOTIDE SEQUENCE [LARGE SCALE GENOMIC DNA]</scope>
</reference>
<dbReference type="Proteomes" id="UP000018621">
    <property type="component" value="Segment"/>
</dbReference>
<dbReference type="OrthoDB" id="36630at10239"/>
<name>V5Q8D5_9CAUD</name>
<feature type="region of interest" description="Disordered" evidence="1">
    <location>
        <begin position="44"/>
        <end position="68"/>
    </location>
</feature>
<protein>
    <submittedName>
        <fullName evidence="2">Uncharacterized protein</fullName>
    </submittedName>
</protein>